<accession>A0A7X5QV26</accession>
<evidence type="ECO:0000313" key="2">
    <source>
        <dbReference type="Proteomes" id="UP000518878"/>
    </source>
</evidence>
<proteinExistence type="predicted"/>
<comment type="caution">
    <text evidence="1">The sequence shown here is derived from an EMBL/GenBank/DDBJ whole genome shotgun (WGS) entry which is preliminary data.</text>
</comment>
<sequence length="114" mass="12664">MKYVLTAITYTLMALSALMFLKSLDRAVEIDDLKSHIEQQNRAIAFLQSINVEAMTPCTMKINAFDRLAKASGYASTTWTNEHVFVGPFQVKRRGDCISSMKLIGLPGHPGRGN</sequence>
<reference evidence="1 2" key="1">
    <citation type="journal article" date="2006" name="Int. J. Syst. Evol. Microbiol.">
        <title>Dyella yeojuensis sp. nov., isolated from greenhouse soil in Korea.</title>
        <authorList>
            <person name="Kim B.Y."/>
            <person name="Weon H.Y."/>
            <person name="Lee K.H."/>
            <person name="Seok S.J."/>
            <person name="Kwon S.W."/>
            <person name="Go S.J."/>
            <person name="Stackebrandt E."/>
        </authorList>
    </citation>
    <scope>NUCLEOTIDE SEQUENCE [LARGE SCALE GENOMIC DNA]</scope>
    <source>
        <strain evidence="1 2">DSM 17673</strain>
    </source>
</reference>
<dbReference type="RefSeq" id="WP_166699623.1">
    <property type="nucleotide sequence ID" value="NZ_JAAQTL010000001.1"/>
</dbReference>
<name>A0A7X5QV26_9GAMM</name>
<organism evidence="1 2">
    <name type="scientific">Luteibacter yeojuensis</name>
    <dbReference type="NCBI Taxonomy" id="345309"/>
    <lineage>
        <taxon>Bacteria</taxon>
        <taxon>Pseudomonadati</taxon>
        <taxon>Pseudomonadota</taxon>
        <taxon>Gammaproteobacteria</taxon>
        <taxon>Lysobacterales</taxon>
        <taxon>Rhodanobacteraceae</taxon>
        <taxon>Luteibacter</taxon>
    </lineage>
</organism>
<dbReference type="EMBL" id="JAAQTL010000001">
    <property type="protein sequence ID" value="NID15938.1"/>
    <property type="molecule type" value="Genomic_DNA"/>
</dbReference>
<gene>
    <name evidence="1" type="ORF">HBF32_10760</name>
</gene>
<evidence type="ECO:0000313" key="1">
    <source>
        <dbReference type="EMBL" id="NID15938.1"/>
    </source>
</evidence>
<dbReference type="AlphaFoldDB" id="A0A7X5QV26"/>
<protein>
    <submittedName>
        <fullName evidence="1">Uncharacterized protein</fullName>
    </submittedName>
</protein>
<dbReference type="Proteomes" id="UP000518878">
    <property type="component" value="Unassembled WGS sequence"/>
</dbReference>
<keyword evidence="2" id="KW-1185">Reference proteome</keyword>